<reference evidence="5 8" key="2">
    <citation type="submission" date="2020-08" db="EMBL/GenBank/DDBJ databases">
        <title>Genomic Encyclopedia of Type Strains, Phase IV (KMG-IV): sequencing the most valuable type-strain genomes for metagenomic binning, comparative biology and taxonomic classification.</title>
        <authorList>
            <person name="Goeker M."/>
        </authorList>
    </citation>
    <scope>NUCLEOTIDE SEQUENCE [LARGE SCALE GENOMIC DNA]</scope>
    <source>
        <strain evidence="5 8">DSM 105434</strain>
    </source>
</reference>
<comment type="caution">
    <text evidence="6">The sequence shown here is derived from an EMBL/GenBank/DDBJ whole genome shotgun (WGS) entry which is preliminary data.</text>
</comment>
<protein>
    <submittedName>
        <fullName evidence="6">LacI family transcriptional regulator</fullName>
    </submittedName>
</protein>
<dbReference type="Proteomes" id="UP000308000">
    <property type="component" value="Unassembled WGS sequence"/>
</dbReference>
<keyword evidence="8" id="KW-1185">Reference proteome</keyword>
<reference evidence="6 7" key="1">
    <citation type="submission" date="2019-04" db="EMBL/GenBank/DDBJ databases">
        <title>Deinococcus metalilatus MA1002 mutant No.5.</title>
        <authorList>
            <person name="Park W."/>
            <person name="Park C."/>
        </authorList>
    </citation>
    <scope>NUCLEOTIDE SEQUENCE [LARGE SCALE GENOMIC DNA]</scope>
    <source>
        <strain evidence="6 7">MA1002-m5</strain>
    </source>
</reference>
<dbReference type="EMBL" id="VBRC01000001">
    <property type="protein sequence ID" value="TLK32167.1"/>
    <property type="molecule type" value="Genomic_DNA"/>
</dbReference>
<evidence type="ECO:0000313" key="6">
    <source>
        <dbReference type="EMBL" id="TLK32167.1"/>
    </source>
</evidence>
<proteinExistence type="predicted"/>
<dbReference type="InterPro" id="IPR010982">
    <property type="entry name" value="Lambda_DNA-bd_dom_sf"/>
</dbReference>
<evidence type="ECO:0000313" key="7">
    <source>
        <dbReference type="Proteomes" id="UP000308000"/>
    </source>
</evidence>
<gene>
    <name evidence="6" type="ORF">FCS05_01550</name>
    <name evidence="5" type="ORF">HNQ10_000281</name>
</gene>
<organism evidence="6 7">
    <name type="scientific">Deinococcus metallilatus</name>
    <dbReference type="NCBI Taxonomy" id="1211322"/>
    <lineage>
        <taxon>Bacteria</taxon>
        <taxon>Thermotogati</taxon>
        <taxon>Deinococcota</taxon>
        <taxon>Deinococci</taxon>
        <taxon>Deinococcales</taxon>
        <taxon>Deinococcaceae</taxon>
        <taxon>Deinococcus</taxon>
    </lineage>
</organism>
<dbReference type="Pfam" id="PF13377">
    <property type="entry name" value="Peripla_BP_3"/>
    <property type="match status" value="1"/>
</dbReference>
<dbReference type="PROSITE" id="PS50932">
    <property type="entry name" value="HTH_LACI_2"/>
    <property type="match status" value="1"/>
</dbReference>
<evidence type="ECO:0000259" key="4">
    <source>
        <dbReference type="PROSITE" id="PS50932"/>
    </source>
</evidence>
<keyword evidence="3" id="KW-0804">Transcription</keyword>
<dbReference type="SUPFAM" id="SSF47413">
    <property type="entry name" value="lambda repressor-like DNA-binding domains"/>
    <property type="match status" value="1"/>
</dbReference>
<evidence type="ECO:0000256" key="2">
    <source>
        <dbReference type="ARBA" id="ARBA00023125"/>
    </source>
</evidence>
<evidence type="ECO:0000313" key="8">
    <source>
        <dbReference type="Proteomes" id="UP000536909"/>
    </source>
</evidence>
<dbReference type="SUPFAM" id="SSF53822">
    <property type="entry name" value="Periplasmic binding protein-like I"/>
    <property type="match status" value="1"/>
</dbReference>
<dbReference type="CDD" id="cd06267">
    <property type="entry name" value="PBP1_LacI_sugar_binding-like"/>
    <property type="match status" value="1"/>
</dbReference>
<evidence type="ECO:0000256" key="3">
    <source>
        <dbReference type="ARBA" id="ARBA00023163"/>
    </source>
</evidence>
<dbReference type="InterPro" id="IPR046335">
    <property type="entry name" value="LacI/GalR-like_sensor"/>
</dbReference>
<dbReference type="GO" id="GO:0000976">
    <property type="term" value="F:transcription cis-regulatory region binding"/>
    <property type="evidence" value="ECO:0007669"/>
    <property type="project" value="TreeGrafter"/>
</dbReference>
<evidence type="ECO:0000313" key="5">
    <source>
        <dbReference type="EMBL" id="MBB5293468.1"/>
    </source>
</evidence>
<dbReference type="CDD" id="cd01392">
    <property type="entry name" value="HTH_LacI"/>
    <property type="match status" value="1"/>
</dbReference>
<dbReference type="PANTHER" id="PTHR30146">
    <property type="entry name" value="LACI-RELATED TRANSCRIPTIONAL REPRESSOR"/>
    <property type="match status" value="1"/>
</dbReference>
<evidence type="ECO:0000256" key="1">
    <source>
        <dbReference type="ARBA" id="ARBA00023015"/>
    </source>
</evidence>
<keyword evidence="1" id="KW-0805">Transcription regulation</keyword>
<dbReference type="PANTHER" id="PTHR30146:SF109">
    <property type="entry name" value="HTH-TYPE TRANSCRIPTIONAL REGULATOR GALS"/>
    <property type="match status" value="1"/>
</dbReference>
<keyword evidence="2" id="KW-0238">DNA-binding</keyword>
<dbReference type="InterPro" id="IPR000843">
    <property type="entry name" value="HTH_LacI"/>
</dbReference>
<dbReference type="EMBL" id="JACHFV010000001">
    <property type="protein sequence ID" value="MBB5293468.1"/>
    <property type="molecule type" value="Genomic_DNA"/>
</dbReference>
<dbReference type="Gene3D" id="3.40.50.2300">
    <property type="match status" value="2"/>
</dbReference>
<dbReference type="SMART" id="SM00354">
    <property type="entry name" value="HTH_LACI"/>
    <property type="match status" value="1"/>
</dbReference>
<dbReference type="InterPro" id="IPR028082">
    <property type="entry name" value="Peripla_BP_I"/>
</dbReference>
<dbReference type="Proteomes" id="UP000536909">
    <property type="component" value="Unassembled WGS sequence"/>
</dbReference>
<dbReference type="RefSeq" id="WP_129117165.1">
    <property type="nucleotide sequence ID" value="NZ_BSUI01000012.1"/>
</dbReference>
<dbReference type="Gene3D" id="1.10.260.40">
    <property type="entry name" value="lambda repressor-like DNA-binding domains"/>
    <property type="match status" value="1"/>
</dbReference>
<dbReference type="AlphaFoldDB" id="A0AAJ5F9Y4"/>
<dbReference type="GO" id="GO:0003700">
    <property type="term" value="F:DNA-binding transcription factor activity"/>
    <property type="evidence" value="ECO:0007669"/>
    <property type="project" value="TreeGrafter"/>
</dbReference>
<sequence length="350" mass="37176">MPKSSGTPGRGVTIADVAREAGVSAATVSLALNGSPRISAETRRRVAEVAAALHYLPNHAAASLRRQVTNTVALVVPEIGNPIYMEMAKTIQRAAQQRGYHLHLISTEGQADEEQHALETLARRLVDGLVLISLRGAAALREPLSQVRGPVVVIGRVGEPLCDNVMVDSAAGAGMAIRHLWEHGRQQVAFINGMSGTVPATERARGVHEVYRQAGRTLPTALTVQADFTLEGGYRATQQLLDAGEAFDGLYCANDLMAIGAMRALRHHGLKVPRDVAVIGMDDIRDCLITTPTLSSVSLLAAERGRLAAELLFDRLTGQTDAPPRQLTVTPVLIPRESTQIAGPPGGVSA</sequence>
<accession>A0AAJ5F9Y4</accession>
<name>A0AAJ5F9Y4_9DEIO</name>
<dbReference type="PROSITE" id="PS00356">
    <property type="entry name" value="HTH_LACI_1"/>
    <property type="match status" value="1"/>
</dbReference>
<feature type="domain" description="HTH lacI-type" evidence="4">
    <location>
        <begin position="12"/>
        <end position="66"/>
    </location>
</feature>
<dbReference type="Pfam" id="PF00356">
    <property type="entry name" value="LacI"/>
    <property type="match status" value="1"/>
</dbReference>